<feature type="binding site" evidence="2">
    <location>
        <position position="35"/>
    </location>
    <ligand>
        <name>Mg(2+)</name>
        <dbReference type="ChEBI" id="CHEBI:18420"/>
        <label>3</label>
    </ligand>
</feature>
<dbReference type="EMBL" id="CABPSK010000003">
    <property type="protein sequence ID" value="VVE34075.1"/>
    <property type="molecule type" value="Genomic_DNA"/>
</dbReference>
<organism evidence="5 6">
    <name type="scientific">Pandoraea pneumonica</name>
    <dbReference type="NCBI Taxonomy" id="2508299"/>
    <lineage>
        <taxon>Bacteria</taxon>
        <taxon>Pseudomonadati</taxon>
        <taxon>Pseudomonadota</taxon>
        <taxon>Betaproteobacteria</taxon>
        <taxon>Burkholderiales</taxon>
        <taxon>Burkholderiaceae</taxon>
        <taxon>Pandoraea</taxon>
    </lineage>
</organism>
<keyword evidence="2 5" id="KW-0418">Kinase</keyword>
<comment type="similarity">
    <text evidence="2">Belongs to the thiamine-monophosphate kinase family.</text>
</comment>
<feature type="binding site" evidence="2">
    <location>
        <position position="243"/>
    </location>
    <ligand>
        <name>Mg(2+)</name>
        <dbReference type="ChEBI" id="CHEBI:18420"/>
        <label>5</label>
    </ligand>
</feature>
<dbReference type="PANTHER" id="PTHR30270">
    <property type="entry name" value="THIAMINE-MONOPHOSPHATE KINASE"/>
    <property type="match status" value="1"/>
</dbReference>
<keyword evidence="2" id="KW-0547">Nucleotide-binding</keyword>
<comment type="miscellaneous">
    <text evidence="2">Reaction mechanism of ThiL seems to utilize a direct, inline transfer of the gamma-phosphate of ATP to TMP rather than a phosphorylated enzyme intermediate.</text>
</comment>
<dbReference type="GO" id="GO:0009229">
    <property type="term" value="P:thiamine diphosphate biosynthetic process"/>
    <property type="evidence" value="ECO:0007669"/>
    <property type="project" value="UniProtKB-UniRule"/>
</dbReference>
<dbReference type="InterPro" id="IPR016188">
    <property type="entry name" value="PurM-like_N"/>
</dbReference>
<keyword evidence="6" id="KW-1185">Reference proteome</keyword>
<dbReference type="PIRSF" id="PIRSF005303">
    <property type="entry name" value="Thiam_monoph_kin"/>
    <property type="match status" value="1"/>
</dbReference>
<keyword evidence="2" id="KW-0479">Metal-binding</keyword>
<dbReference type="InterPro" id="IPR006283">
    <property type="entry name" value="ThiL-like"/>
</dbReference>
<dbReference type="GO" id="GO:0009030">
    <property type="term" value="F:thiamine-phosphate kinase activity"/>
    <property type="evidence" value="ECO:0007669"/>
    <property type="project" value="UniProtKB-UniRule"/>
</dbReference>
<dbReference type="OrthoDB" id="9802811at2"/>
<dbReference type="SUPFAM" id="SSF56042">
    <property type="entry name" value="PurM C-terminal domain-like"/>
    <property type="match status" value="1"/>
</dbReference>
<feature type="domain" description="PurM-like C-terminal" evidence="4">
    <location>
        <begin position="228"/>
        <end position="323"/>
    </location>
</feature>
<dbReference type="UniPathway" id="UPA00060">
    <property type="reaction ID" value="UER00142"/>
</dbReference>
<proteinExistence type="inferred from homology"/>
<comment type="pathway">
    <text evidence="2">Cofactor biosynthesis; thiamine diphosphate biosynthesis; thiamine diphosphate from thiamine phosphate: step 1/1.</text>
</comment>
<feature type="binding site" evidence="2">
    <location>
        <position position="52"/>
    </location>
    <ligand>
        <name>Mg(2+)</name>
        <dbReference type="ChEBI" id="CHEBI:18420"/>
        <label>2</label>
    </ligand>
</feature>
<accession>A0A5E4XCY8</accession>
<comment type="caution">
    <text evidence="2">Lacks conserved residue(s) required for the propagation of feature annotation.</text>
</comment>
<dbReference type="InterPro" id="IPR010918">
    <property type="entry name" value="PurM-like_C_dom"/>
</dbReference>
<dbReference type="EC" id="2.7.4.16" evidence="2"/>
<evidence type="ECO:0000259" key="4">
    <source>
        <dbReference type="Pfam" id="PF02769"/>
    </source>
</evidence>
<protein>
    <recommendedName>
        <fullName evidence="2">Thiamine-monophosphate kinase</fullName>
        <shortName evidence="2">TMP kinase</shortName>
        <shortName evidence="2">Thiamine-phosphate kinase</shortName>
        <ecNumber evidence="2">2.7.4.16</ecNumber>
    </recommendedName>
</protein>
<feature type="binding site" evidence="2">
    <location>
        <position position="80"/>
    </location>
    <ligand>
        <name>Mg(2+)</name>
        <dbReference type="ChEBI" id="CHEBI:18420"/>
        <label>3</label>
    </ligand>
</feature>
<dbReference type="Pfam" id="PF00586">
    <property type="entry name" value="AIRS"/>
    <property type="match status" value="1"/>
</dbReference>
<feature type="binding site" evidence="2">
    <location>
        <position position="242"/>
    </location>
    <ligand>
        <name>ATP</name>
        <dbReference type="ChEBI" id="CHEBI:30616"/>
    </ligand>
</feature>
<dbReference type="GO" id="GO:0005524">
    <property type="term" value="F:ATP binding"/>
    <property type="evidence" value="ECO:0007669"/>
    <property type="project" value="UniProtKB-UniRule"/>
</dbReference>
<feature type="binding site" evidence="2">
    <location>
        <position position="80"/>
    </location>
    <ligand>
        <name>Mg(2+)</name>
        <dbReference type="ChEBI" id="CHEBI:18420"/>
        <label>2</label>
    </ligand>
</feature>
<dbReference type="PANTHER" id="PTHR30270:SF0">
    <property type="entry name" value="THIAMINE-MONOPHOSPHATE KINASE"/>
    <property type="match status" value="1"/>
</dbReference>
<feature type="binding site" evidence="2">
    <location>
        <position position="51"/>
    </location>
    <ligand>
        <name>Mg(2+)</name>
        <dbReference type="ChEBI" id="CHEBI:18420"/>
        <label>1</label>
    </ligand>
</feature>
<dbReference type="NCBIfam" id="TIGR01379">
    <property type="entry name" value="thiL"/>
    <property type="match status" value="1"/>
</dbReference>
<comment type="function">
    <text evidence="2">Catalyzes the ATP-dependent phosphorylation of thiamine-monophosphate (TMP) to form thiamine-pyrophosphate (TPP), the active form of vitamin B1.</text>
</comment>
<evidence type="ECO:0000256" key="2">
    <source>
        <dbReference type="HAMAP-Rule" id="MF_02128"/>
    </source>
</evidence>
<keyword evidence="2" id="KW-0460">Magnesium</keyword>
<keyword evidence="1 2" id="KW-0784">Thiamine biosynthesis</keyword>
<feature type="binding site" evidence="2">
    <location>
        <position position="59"/>
    </location>
    <ligand>
        <name>substrate</name>
    </ligand>
</feature>
<feature type="binding site" evidence="2">
    <location>
        <position position="50"/>
    </location>
    <ligand>
        <name>Mg(2+)</name>
        <dbReference type="ChEBI" id="CHEBI:18420"/>
        <label>4</label>
    </ligand>
</feature>
<dbReference type="InterPro" id="IPR036676">
    <property type="entry name" value="PurM-like_C_sf"/>
</dbReference>
<dbReference type="GO" id="GO:0000287">
    <property type="term" value="F:magnesium ion binding"/>
    <property type="evidence" value="ECO:0007669"/>
    <property type="project" value="UniProtKB-UniRule"/>
</dbReference>
<feature type="binding site" evidence="2">
    <location>
        <begin position="126"/>
        <end position="127"/>
    </location>
    <ligand>
        <name>ATP</name>
        <dbReference type="ChEBI" id="CHEBI:30616"/>
    </ligand>
</feature>
<sequence length="354" mass="37047">MSVPSTPLSEFSLIDRFFTGATRQGDQVTLGIGDDCALLRPPAGEQLAISTDMLVEGRHFFPDVDPRALGHKTLAVNLSDLAAMGAKPLGFTLALALPDSDPAWLAPFAQGLAALADRYDCPLVGGDTTRGPRNLCVTVFGAVPGAHALRRDAAQPGDDIWVSGTVGDARLALGVLRGEWQLAGAADAVGAADATGPTESAGRALPASSDFEQVRRAMDWPEPQIELGMALRGVARAALDISDGLLGDLGHILKRSGVGARINVDAVPRSTILAAQSLAIQRLCTLAGGDDYQLCFCADSAQRERISAIGNELGLRVTRIGTIALPDARQAPLQLHDDTGAPVAADFKSFDHFQ</sequence>
<dbReference type="Gene3D" id="3.30.1330.10">
    <property type="entry name" value="PurM-like, N-terminal domain"/>
    <property type="match status" value="1"/>
</dbReference>
<dbReference type="SUPFAM" id="SSF55326">
    <property type="entry name" value="PurM N-terminal domain-like"/>
    <property type="match status" value="1"/>
</dbReference>
<reference evidence="5 6" key="1">
    <citation type="submission" date="2019-08" db="EMBL/GenBank/DDBJ databases">
        <authorList>
            <person name="Peeters C."/>
        </authorList>
    </citation>
    <scope>NUCLEOTIDE SEQUENCE [LARGE SCALE GENOMIC DNA]</scope>
    <source>
        <strain evidence="5 6">LMG 31114</strain>
    </source>
</reference>
<keyword evidence="2" id="KW-0067">ATP-binding</keyword>
<keyword evidence="2 5" id="KW-0808">Transferase</keyword>
<dbReference type="Gene3D" id="3.90.650.10">
    <property type="entry name" value="PurM-like C-terminal domain"/>
    <property type="match status" value="1"/>
</dbReference>
<feature type="binding site" evidence="2">
    <location>
        <position position="52"/>
    </location>
    <ligand>
        <name>Mg(2+)</name>
        <dbReference type="ChEBI" id="CHEBI:18420"/>
        <label>1</label>
    </ligand>
</feature>
<feature type="binding site" evidence="2">
    <location>
        <position position="350"/>
    </location>
    <ligand>
        <name>substrate</name>
    </ligand>
</feature>
<evidence type="ECO:0000313" key="5">
    <source>
        <dbReference type="EMBL" id="VVE34075.1"/>
    </source>
</evidence>
<feature type="binding site" evidence="2">
    <location>
        <position position="80"/>
    </location>
    <ligand>
        <name>Mg(2+)</name>
        <dbReference type="ChEBI" id="CHEBI:18420"/>
        <label>4</label>
    </ligand>
</feature>
<feature type="domain" description="PurM-like N-terminal" evidence="3">
    <location>
        <begin position="33"/>
        <end position="142"/>
    </location>
</feature>
<dbReference type="InterPro" id="IPR036921">
    <property type="entry name" value="PurM-like_N_sf"/>
</dbReference>
<comment type="catalytic activity">
    <reaction evidence="2">
        <text>thiamine phosphate + ATP = thiamine diphosphate + ADP</text>
        <dbReference type="Rhea" id="RHEA:15913"/>
        <dbReference type="ChEBI" id="CHEBI:30616"/>
        <dbReference type="ChEBI" id="CHEBI:37575"/>
        <dbReference type="ChEBI" id="CHEBI:58937"/>
        <dbReference type="ChEBI" id="CHEBI:456216"/>
        <dbReference type="EC" id="2.7.4.16"/>
    </reaction>
</comment>
<evidence type="ECO:0000313" key="6">
    <source>
        <dbReference type="Proteomes" id="UP000366945"/>
    </source>
</evidence>
<feature type="binding site" evidence="2">
    <location>
        <position position="290"/>
    </location>
    <ligand>
        <name>substrate</name>
    </ligand>
</feature>
<evidence type="ECO:0000259" key="3">
    <source>
        <dbReference type="Pfam" id="PF00586"/>
    </source>
</evidence>
<dbReference type="AlphaFoldDB" id="A0A5E4XCY8"/>
<feature type="binding site" evidence="2">
    <location>
        <position position="240"/>
    </location>
    <ligand>
        <name>Mg(2+)</name>
        <dbReference type="ChEBI" id="CHEBI:18420"/>
        <label>3</label>
    </ligand>
</feature>
<feature type="binding site" evidence="2">
    <location>
        <position position="35"/>
    </location>
    <ligand>
        <name>Mg(2+)</name>
        <dbReference type="ChEBI" id="CHEBI:18420"/>
        <label>4</label>
    </ligand>
</feature>
<feature type="binding site" evidence="2">
    <location>
        <position position="127"/>
    </location>
    <ligand>
        <name>Mg(2+)</name>
        <dbReference type="ChEBI" id="CHEBI:18420"/>
        <label>1</label>
    </ligand>
</feature>
<dbReference type="Pfam" id="PF02769">
    <property type="entry name" value="AIRS_C"/>
    <property type="match status" value="1"/>
</dbReference>
<dbReference type="CDD" id="cd02194">
    <property type="entry name" value="ThiL"/>
    <property type="match status" value="1"/>
</dbReference>
<name>A0A5E4XCY8_9BURK</name>
<dbReference type="HAMAP" id="MF_02128">
    <property type="entry name" value="TMP_kinase"/>
    <property type="match status" value="1"/>
</dbReference>
<evidence type="ECO:0000256" key="1">
    <source>
        <dbReference type="ARBA" id="ARBA00022977"/>
    </source>
</evidence>
<dbReference type="Proteomes" id="UP000366945">
    <property type="component" value="Unassembled WGS sequence"/>
</dbReference>
<dbReference type="GO" id="GO:0009228">
    <property type="term" value="P:thiamine biosynthetic process"/>
    <property type="evidence" value="ECO:0007669"/>
    <property type="project" value="UniProtKB-KW"/>
</dbReference>
<gene>
    <name evidence="2 5" type="primary">thiL</name>
    <name evidence="5" type="ORF">PPN31114_03815</name>
</gene>
<feature type="binding site" evidence="2">
    <location>
        <position position="151"/>
    </location>
    <ligand>
        <name>ATP</name>
        <dbReference type="ChEBI" id="CHEBI:30616"/>
    </ligand>
</feature>